<sequence length="100" mass="11493">MLKEEAVLMIKCPYCGRESNEYNWSLATAARYSIREETCPVLIQVLLATINGEGEFFAGYRLVCPKCYYGVNFEELTLPAEKDIREYAAKAGEDYCQMWL</sequence>
<evidence type="ECO:0000313" key="2">
    <source>
        <dbReference type="Proteomes" id="UP000242329"/>
    </source>
</evidence>
<dbReference type="EMBL" id="FQWY01000007">
    <property type="protein sequence ID" value="SHG63139.1"/>
    <property type="molecule type" value="Genomic_DNA"/>
</dbReference>
<dbReference type="AlphaFoldDB" id="A0A1M5LEJ9"/>
<dbReference type="Proteomes" id="UP000242329">
    <property type="component" value="Unassembled WGS sequence"/>
</dbReference>
<keyword evidence="2" id="KW-1185">Reference proteome</keyword>
<reference evidence="2" key="1">
    <citation type="submission" date="2016-11" db="EMBL/GenBank/DDBJ databases">
        <authorList>
            <person name="Varghese N."/>
            <person name="Submissions S."/>
        </authorList>
    </citation>
    <scope>NUCLEOTIDE SEQUENCE [LARGE SCALE GENOMIC DNA]</scope>
    <source>
        <strain evidence="2">DSM 11003</strain>
    </source>
</reference>
<dbReference type="RefSeq" id="WP_073089896.1">
    <property type="nucleotide sequence ID" value="NZ_FQWY01000007.1"/>
</dbReference>
<gene>
    <name evidence="1" type="ORF">SAMN02745221_00649</name>
</gene>
<organism evidence="1 2">
    <name type="scientific">Thermosyntropha lipolytica DSM 11003</name>
    <dbReference type="NCBI Taxonomy" id="1123382"/>
    <lineage>
        <taxon>Bacteria</taxon>
        <taxon>Bacillati</taxon>
        <taxon>Bacillota</taxon>
        <taxon>Clostridia</taxon>
        <taxon>Eubacteriales</taxon>
        <taxon>Syntrophomonadaceae</taxon>
        <taxon>Thermosyntropha</taxon>
    </lineage>
</organism>
<accession>A0A1M5LEJ9</accession>
<evidence type="ECO:0000313" key="1">
    <source>
        <dbReference type="EMBL" id="SHG63139.1"/>
    </source>
</evidence>
<name>A0A1M5LEJ9_9FIRM</name>
<protein>
    <submittedName>
        <fullName evidence="1">Uncharacterized protein</fullName>
    </submittedName>
</protein>
<proteinExistence type="predicted"/>